<dbReference type="PANTHER" id="PTHR43214:SF24">
    <property type="entry name" value="TRANSCRIPTIONAL REGULATORY PROTEIN NARL-RELATED"/>
    <property type="match status" value="1"/>
</dbReference>
<evidence type="ECO:0000313" key="9">
    <source>
        <dbReference type="Proteomes" id="UP000295680"/>
    </source>
</evidence>
<feature type="domain" description="Response regulatory" evidence="7">
    <location>
        <begin position="3"/>
        <end position="121"/>
    </location>
</feature>
<keyword evidence="1 5" id="KW-0597">Phosphoprotein</keyword>
<feature type="modified residue" description="4-aspartylphosphate" evidence="5">
    <location>
        <position position="54"/>
    </location>
</feature>
<evidence type="ECO:0000313" key="8">
    <source>
        <dbReference type="EMBL" id="TCO62894.1"/>
    </source>
</evidence>
<dbReference type="GO" id="GO:0000160">
    <property type="term" value="P:phosphorelay signal transduction system"/>
    <property type="evidence" value="ECO:0007669"/>
    <property type="project" value="InterPro"/>
</dbReference>
<dbReference type="PRINTS" id="PR00038">
    <property type="entry name" value="HTHLUXR"/>
</dbReference>
<name>A0A4R2JTD3_9PSEU</name>
<sequence>MTKVLIVDEHDLLRSGLTALLRQAPAGYEVIEASTGTQAVATATAERPDVILIDIRMPGMDGVTATSKILSAATETPPRVLILTTFDHDEYVRAALGAGASGVLLKTLPAERLFAAIEAVAAGDLPFTPGIARRLIRAFTRDMDAAPAPSADLAAVTNREREVLRLVARGLSNGDIANRLTLAEATVKTHLYRAMTKIGVRSRTQAVVYAYRMGLVPSIRQQ</sequence>
<evidence type="ECO:0000256" key="1">
    <source>
        <dbReference type="ARBA" id="ARBA00022553"/>
    </source>
</evidence>
<protein>
    <submittedName>
        <fullName evidence="8">DNA-binding NarL/FixJ family response regulator</fullName>
    </submittedName>
</protein>
<dbReference type="InterPro" id="IPR058245">
    <property type="entry name" value="NreC/VraR/RcsB-like_REC"/>
</dbReference>
<dbReference type="InterPro" id="IPR001789">
    <property type="entry name" value="Sig_transdc_resp-reg_receiver"/>
</dbReference>
<proteinExistence type="predicted"/>
<dbReference type="InterPro" id="IPR000792">
    <property type="entry name" value="Tscrpt_reg_LuxR_C"/>
</dbReference>
<evidence type="ECO:0000256" key="5">
    <source>
        <dbReference type="PROSITE-ProRule" id="PRU00169"/>
    </source>
</evidence>
<accession>A0A4R2JTD3</accession>
<dbReference type="CDD" id="cd17535">
    <property type="entry name" value="REC_NarL-like"/>
    <property type="match status" value="1"/>
</dbReference>
<dbReference type="PROSITE" id="PS50043">
    <property type="entry name" value="HTH_LUXR_2"/>
    <property type="match status" value="1"/>
</dbReference>
<dbReference type="CDD" id="cd06170">
    <property type="entry name" value="LuxR_C_like"/>
    <property type="match status" value="1"/>
</dbReference>
<evidence type="ECO:0000256" key="4">
    <source>
        <dbReference type="ARBA" id="ARBA00023163"/>
    </source>
</evidence>
<organism evidence="8 9">
    <name type="scientific">Actinocrispum wychmicini</name>
    <dbReference type="NCBI Taxonomy" id="1213861"/>
    <lineage>
        <taxon>Bacteria</taxon>
        <taxon>Bacillati</taxon>
        <taxon>Actinomycetota</taxon>
        <taxon>Actinomycetes</taxon>
        <taxon>Pseudonocardiales</taxon>
        <taxon>Pseudonocardiaceae</taxon>
        <taxon>Actinocrispum</taxon>
    </lineage>
</organism>
<dbReference type="SMART" id="SM00421">
    <property type="entry name" value="HTH_LUXR"/>
    <property type="match status" value="1"/>
</dbReference>
<comment type="caution">
    <text evidence="8">The sequence shown here is derived from an EMBL/GenBank/DDBJ whole genome shotgun (WGS) entry which is preliminary data.</text>
</comment>
<dbReference type="GO" id="GO:0006355">
    <property type="term" value="P:regulation of DNA-templated transcription"/>
    <property type="evidence" value="ECO:0007669"/>
    <property type="project" value="InterPro"/>
</dbReference>
<dbReference type="AlphaFoldDB" id="A0A4R2JTD3"/>
<dbReference type="InterPro" id="IPR011006">
    <property type="entry name" value="CheY-like_superfamily"/>
</dbReference>
<keyword evidence="9" id="KW-1185">Reference proteome</keyword>
<dbReference type="PANTHER" id="PTHR43214">
    <property type="entry name" value="TWO-COMPONENT RESPONSE REGULATOR"/>
    <property type="match status" value="1"/>
</dbReference>
<dbReference type="EMBL" id="SLWS01000002">
    <property type="protein sequence ID" value="TCO62894.1"/>
    <property type="molecule type" value="Genomic_DNA"/>
</dbReference>
<dbReference type="Pfam" id="PF00072">
    <property type="entry name" value="Response_reg"/>
    <property type="match status" value="1"/>
</dbReference>
<gene>
    <name evidence="8" type="ORF">EV192_1021034</name>
</gene>
<evidence type="ECO:0000259" key="7">
    <source>
        <dbReference type="PROSITE" id="PS50110"/>
    </source>
</evidence>
<dbReference type="RefSeq" id="WP_132114992.1">
    <property type="nucleotide sequence ID" value="NZ_SLWS01000002.1"/>
</dbReference>
<dbReference type="Gene3D" id="3.40.50.2300">
    <property type="match status" value="1"/>
</dbReference>
<keyword evidence="2" id="KW-0805">Transcription regulation</keyword>
<dbReference type="Pfam" id="PF00196">
    <property type="entry name" value="GerE"/>
    <property type="match status" value="1"/>
</dbReference>
<dbReference type="SMART" id="SM00448">
    <property type="entry name" value="REC"/>
    <property type="match status" value="1"/>
</dbReference>
<keyword evidence="4" id="KW-0804">Transcription</keyword>
<evidence type="ECO:0000256" key="3">
    <source>
        <dbReference type="ARBA" id="ARBA00023125"/>
    </source>
</evidence>
<dbReference type="Proteomes" id="UP000295680">
    <property type="component" value="Unassembled WGS sequence"/>
</dbReference>
<dbReference type="PROSITE" id="PS00622">
    <property type="entry name" value="HTH_LUXR_1"/>
    <property type="match status" value="1"/>
</dbReference>
<keyword evidence="3 8" id="KW-0238">DNA-binding</keyword>
<evidence type="ECO:0000259" key="6">
    <source>
        <dbReference type="PROSITE" id="PS50043"/>
    </source>
</evidence>
<dbReference type="SUPFAM" id="SSF52172">
    <property type="entry name" value="CheY-like"/>
    <property type="match status" value="1"/>
</dbReference>
<reference evidence="8 9" key="1">
    <citation type="submission" date="2019-03" db="EMBL/GenBank/DDBJ databases">
        <title>Genomic Encyclopedia of Type Strains, Phase IV (KMG-IV): sequencing the most valuable type-strain genomes for metagenomic binning, comparative biology and taxonomic classification.</title>
        <authorList>
            <person name="Goeker M."/>
        </authorList>
    </citation>
    <scope>NUCLEOTIDE SEQUENCE [LARGE SCALE GENOMIC DNA]</scope>
    <source>
        <strain evidence="8 9">DSM 45934</strain>
    </source>
</reference>
<dbReference type="InterPro" id="IPR039420">
    <property type="entry name" value="WalR-like"/>
</dbReference>
<feature type="domain" description="HTH luxR-type" evidence="6">
    <location>
        <begin position="149"/>
        <end position="214"/>
    </location>
</feature>
<dbReference type="PROSITE" id="PS50110">
    <property type="entry name" value="RESPONSE_REGULATORY"/>
    <property type="match status" value="1"/>
</dbReference>
<evidence type="ECO:0000256" key="2">
    <source>
        <dbReference type="ARBA" id="ARBA00023015"/>
    </source>
</evidence>
<dbReference type="OrthoDB" id="9808843at2"/>
<dbReference type="GO" id="GO:0003677">
    <property type="term" value="F:DNA binding"/>
    <property type="evidence" value="ECO:0007669"/>
    <property type="project" value="UniProtKB-KW"/>
</dbReference>